<keyword evidence="1" id="KW-0812">Transmembrane</keyword>
<comment type="caution">
    <text evidence="2">The sequence shown here is derived from an EMBL/GenBank/DDBJ whole genome shotgun (WGS) entry which is preliminary data.</text>
</comment>
<reference evidence="2 3" key="1">
    <citation type="journal article" date="2015" name="Genome Biol. Evol.">
        <title>Comparative Genomics of a Bacterivorous Green Alga Reveals Evolutionary Causalities and Consequences of Phago-Mixotrophic Mode of Nutrition.</title>
        <authorList>
            <person name="Burns J.A."/>
            <person name="Paasch A."/>
            <person name="Narechania A."/>
            <person name="Kim E."/>
        </authorList>
    </citation>
    <scope>NUCLEOTIDE SEQUENCE [LARGE SCALE GENOMIC DNA]</scope>
    <source>
        <strain evidence="2 3">PLY_AMNH</strain>
    </source>
</reference>
<organism evidence="2 3">
    <name type="scientific">Cymbomonas tetramitiformis</name>
    <dbReference type="NCBI Taxonomy" id="36881"/>
    <lineage>
        <taxon>Eukaryota</taxon>
        <taxon>Viridiplantae</taxon>
        <taxon>Chlorophyta</taxon>
        <taxon>Pyramimonadophyceae</taxon>
        <taxon>Pyramimonadales</taxon>
        <taxon>Pyramimonadaceae</taxon>
        <taxon>Cymbomonas</taxon>
    </lineage>
</organism>
<evidence type="ECO:0000256" key="1">
    <source>
        <dbReference type="SAM" id="Phobius"/>
    </source>
</evidence>
<name>A0AAE0F7N6_9CHLO</name>
<dbReference type="EMBL" id="LGRX02023387">
    <property type="protein sequence ID" value="KAK3254587.1"/>
    <property type="molecule type" value="Genomic_DNA"/>
</dbReference>
<evidence type="ECO:0000313" key="3">
    <source>
        <dbReference type="Proteomes" id="UP001190700"/>
    </source>
</evidence>
<evidence type="ECO:0000313" key="2">
    <source>
        <dbReference type="EMBL" id="KAK3254587.1"/>
    </source>
</evidence>
<proteinExistence type="predicted"/>
<keyword evidence="1" id="KW-0472">Membrane</keyword>
<sequence length="263" mass="29312">MIVKEVCTSRNLVDPKLKHTLLNQASSLWPATTSQKAPLLAQQSFRTERVLWSKTCAQELSAPSVHATPFCAMARSFSASRSQAHFPAAVSTVNYLAKCLTPCVKTGCGAFFISQLVLRRSTAHCNDQSHNSELHEVMRLNERTNFPRNFLNGCIFWFGRFQDAVRVLFRGIQLAAIFSAPLLLLPFYLLSASAREAWRPGNSKLDPFQVCSSSSHFVRRTQTRRSCSAQAAISFKATLPYEDGIRTKRGLLMPIKTSVPAEV</sequence>
<gene>
    <name evidence="2" type="ORF">CYMTET_36201</name>
</gene>
<protein>
    <submittedName>
        <fullName evidence="2">Uncharacterized protein</fullName>
    </submittedName>
</protein>
<keyword evidence="3" id="KW-1185">Reference proteome</keyword>
<feature type="transmembrane region" description="Helical" evidence="1">
    <location>
        <begin position="167"/>
        <end position="190"/>
    </location>
</feature>
<accession>A0AAE0F7N6</accession>
<dbReference type="Proteomes" id="UP001190700">
    <property type="component" value="Unassembled WGS sequence"/>
</dbReference>
<keyword evidence="1" id="KW-1133">Transmembrane helix</keyword>
<dbReference type="AlphaFoldDB" id="A0AAE0F7N6"/>